<comment type="caution">
    <text evidence="2">The sequence shown here is derived from an EMBL/GenBank/DDBJ whole genome shotgun (WGS) entry which is preliminary data.</text>
</comment>
<name>A0A2U2XEI9_9FLAO</name>
<accession>A0A2U2XEI9</accession>
<keyword evidence="1" id="KW-0732">Signal</keyword>
<evidence type="ECO:0000313" key="3">
    <source>
        <dbReference type="Proteomes" id="UP000245370"/>
    </source>
</evidence>
<reference evidence="2 3" key="2">
    <citation type="submission" date="2018-05" db="EMBL/GenBank/DDBJ databases">
        <authorList>
            <person name="Lanie J.A."/>
            <person name="Ng W.-L."/>
            <person name="Kazmierczak K.M."/>
            <person name="Andrzejewski T.M."/>
            <person name="Davidsen T.M."/>
            <person name="Wayne K.J."/>
            <person name="Tettelin H."/>
            <person name="Glass J.I."/>
            <person name="Rusch D."/>
            <person name="Podicherti R."/>
            <person name="Tsui H.-C.T."/>
            <person name="Winkler M.E."/>
        </authorList>
    </citation>
    <scope>NUCLEOTIDE SEQUENCE [LARGE SCALE GENOMIC DNA]</scope>
    <source>
        <strain evidence="2 3">C305</strain>
    </source>
</reference>
<protein>
    <submittedName>
        <fullName evidence="2">Uncharacterized protein</fullName>
    </submittedName>
</protein>
<organism evidence="2 3">
    <name type="scientific">Brumimicrobium oceani</name>
    <dbReference type="NCBI Taxonomy" id="2100725"/>
    <lineage>
        <taxon>Bacteria</taxon>
        <taxon>Pseudomonadati</taxon>
        <taxon>Bacteroidota</taxon>
        <taxon>Flavobacteriia</taxon>
        <taxon>Flavobacteriales</taxon>
        <taxon>Crocinitomicaceae</taxon>
        <taxon>Brumimicrobium</taxon>
    </lineage>
</organism>
<sequence length="222" mass="25115">MNYLNKFLLGISIISLSCLAKAQEESSTPISNPPISMEAFVGNRNFSYQMIINKKLQSLPKFGFFGVTHLQPEWEKPKIDDYMVQGNLTYSVIKGIDLSSGFIMNPIDGIRPSAGIIFSIANEKILAVLNPRIDLTKNANFETIGLLEFKPKLTEKLRLYTRLQGVYKHNIGFDHHSRSYIMLRAGISFKELTFGAATNFDWYGPMRINKNNYGGFVSVNLF</sequence>
<dbReference type="Proteomes" id="UP000245370">
    <property type="component" value="Unassembled WGS sequence"/>
</dbReference>
<reference evidence="2 3" key="1">
    <citation type="submission" date="2018-05" db="EMBL/GenBank/DDBJ databases">
        <title>Brumimicrobium oceani sp. nov., isolated from coastal sediment.</title>
        <authorList>
            <person name="Kou Y."/>
        </authorList>
    </citation>
    <scope>NUCLEOTIDE SEQUENCE [LARGE SCALE GENOMIC DNA]</scope>
    <source>
        <strain evidence="2 3">C305</strain>
    </source>
</reference>
<evidence type="ECO:0000256" key="1">
    <source>
        <dbReference type="SAM" id="SignalP"/>
    </source>
</evidence>
<evidence type="ECO:0000313" key="2">
    <source>
        <dbReference type="EMBL" id="PWH86219.1"/>
    </source>
</evidence>
<dbReference type="AlphaFoldDB" id="A0A2U2XEI9"/>
<gene>
    <name evidence="2" type="ORF">DIT68_02965</name>
</gene>
<proteinExistence type="predicted"/>
<keyword evidence="3" id="KW-1185">Reference proteome</keyword>
<dbReference type="EMBL" id="QFRJ01000002">
    <property type="protein sequence ID" value="PWH86219.1"/>
    <property type="molecule type" value="Genomic_DNA"/>
</dbReference>
<feature type="signal peptide" evidence="1">
    <location>
        <begin position="1"/>
        <end position="22"/>
    </location>
</feature>
<dbReference type="RefSeq" id="WP_109358336.1">
    <property type="nucleotide sequence ID" value="NZ_QFRJ01000002.1"/>
</dbReference>
<feature type="chain" id="PRO_5015551594" evidence="1">
    <location>
        <begin position="23"/>
        <end position="222"/>
    </location>
</feature>
<dbReference type="PROSITE" id="PS51257">
    <property type="entry name" value="PROKAR_LIPOPROTEIN"/>
    <property type="match status" value="1"/>
</dbReference>
<dbReference type="OrthoDB" id="675324at2"/>